<evidence type="ECO:0000313" key="2">
    <source>
        <dbReference type="EMBL" id="KAF1840993.1"/>
    </source>
</evidence>
<evidence type="ECO:0000256" key="1">
    <source>
        <dbReference type="SAM" id="MobiDB-lite"/>
    </source>
</evidence>
<dbReference type="RefSeq" id="XP_040783556.1">
    <property type="nucleotide sequence ID" value="XM_040927155.1"/>
</dbReference>
<proteinExistence type="predicted"/>
<feature type="region of interest" description="Disordered" evidence="1">
    <location>
        <begin position="19"/>
        <end position="71"/>
    </location>
</feature>
<sequence>MIIALPLDTMADRQTSWMGEYEERTSNERQSQQPNNQARSTQHDVNNSSSLGSLVNMNSPSISRYGPQGVLYHPHTRRTQYQALPEGAQSRTPAPSQEGFDPEHYWRMGGLHFPVFGENSSDQSTRPHPQTIWPGSSYDTNGTGNPAGFGEEPRPIPGDRYNRFTSPAATEGHPAYLQQQVADVDQNSGIASGTSVYTFNTSPFDINQIDPADPGCLASEVNTVGNKNSEPWSFFEPNNGCPIPWQCDDSESIIQQDMSDTTPSMGTHDNTASNHVPNQDLSTQMSTVDLGQPDMMTSMTFTEHPHQPSTSFQSVSNDTFRPFLWRIERSATPQTTPLDVDTREDNTYTL</sequence>
<dbReference type="EMBL" id="ML976619">
    <property type="protein sequence ID" value="KAF1840993.1"/>
    <property type="molecule type" value="Genomic_DNA"/>
</dbReference>
<feature type="compositionally biased region" description="Polar residues" evidence="1">
    <location>
        <begin position="28"/>
        <end position="44"/>
    </location>
</feature>
<feature type="compositionally biased region" description="Polar residues" evidence="1">
    <location>
        <begin position="119"/>
        <end position="144"/>
    </location>
</feature>
<keyword evidence="3" id="KW-1185">Reference proteome</keyword>
<feature type="compositionally biased region" description="Low complexity" evidence="1">
    <location>
        <begin position="45"/>
        <end position="59"/>
    </location>
</feature>
<name>A0A9P4G8F4_9PLEO</name>
<organism evidence="2 3">
    <name type="scientific">Cucurbitaria berberidis CBS 394.84</name>
    <dbReference type="NCBI Taxonomy" id="1168544"/>
    <lineage>
        <taxon>Eukaryota</taxon>
        <taxon>Fungi</taxon>
        <taxon>Dikarya</taxon>
        <taxon>Ascomycota</taxon>
        <taxon>Pezizomycotina</taxon>
        <taxon>Dothideomycetes</taxon>
        <taxon>Pleosporomycetidae</taxon>
        <taxon>Pleosporales</taxon>
        <taxon>Pleosporineae</taxon>
        <taxon>Cucurbitariaceae</taxon>
        <taxon>Cucurbitaria</taxon>
    </lineage>
</organism>
<dbReference type="Proteomes" id="UP000800039">
    <property type="component" value="Unassembled WGS sequence"/>
</dbReference>
<accession>A0A9P4G8F4</accession>
<dbReference type="AlphaFoldDB" id="A0A9P4G8F4"/>
<dbReference type="GeneID" id="63844407"/>
<gene>
    <name evidence="2" type="ORF">K460DRAFT_196148</name>
</gene>
<feature type="region of interest" description="Disordered" evidence="1">
    <location>
        <begin position="260"/>
        <end position="279"/>
    </location>
</feature>
<comment type="caution">
    <text evidence="2">The sequence shown here is derived from an EMBL/GenBank/DDBJ whole genome shotgun (WGS) entry which is preliminary data.</text>
</comment>
<feature type="region of interest" description="Disordered" evidence="1">
    <location>
        <begin position="119"/>
        <end position="159"/>
    </location>
</feature>
<evidence type="ECO:0000313" key="3">
    <source>
        <dbReference type="Proteomes" id="UP000800039"/>
    </source>
</evidence>
<protein>
    <submittedName>
        <fullName evidence="2">Uncharacterized protein</fullName>
    </submittedName>
</protein>
<reference evidence="2" key="1">
    <citation type="submission" date="2020-01" db="EMBL/GenBank/DDBJ databases">
        <authorList>
            <consortium name="DOE Joint Genome Institute"/>
            <person name="Haridas S."/>
            <person name="Albert R."/>
            <person name="Binder M."/>
            <person name="Bloem J."/>
            <person name="Labutti K."/>
            <person name="Salamov A."/>
            <person name="Andreopoulos B."/>
            <person name="Baker S.E."/>
            <person name="Barry K."/>
            <person name="Bills G."/>
            <person name="Bluhm B.H."/>
            <person name="Cannon C."/>
            <person name="Castanera R."/>
            <person name="Culley D.E."/>
            <person name="Daum C."/>
            <person name="Ezra D."/>
            <person name="Gonzalez J.B."/>
            <person name="Henrissat B."/>
            <person name="Kuo A."/>
            <person name="Liang C."/>
            <person name="Lipzen A."/>
            <person name="Lutzoni F."/>
            <person name="Magnuson J."/>
            <person name="Mondo S."/>
            <person name="Nolan M."/>
            <person name="Ohm R."/>
            <person name="Pangilinan J."/>
            <person name="Park H.-J."/>
            <person name="Ramirez L."/>
            <person name="Alfaro M."/>
            <person name="Sun H."/>
            <person name="Tritt A."/>
            <person name="Yoshinaga Y."/>
            <person name="Zwiers L.-H."/>
            <person name="Turgeon B.G."/>
            <person name="Goodwin S.B."/>
            <person name="Spatafora J.W."/>
            <person name="Crous P.W."/>
            <person name="Grigoriev I.V."/>
        </authorList>
    </citation>
    <scope>NUCLEOTIDE SEQUENCE</scope>
    <source>
        <strain evidence="2">CBS 394.84</strain>
    </source>
</reference>